<dbReference type="Proteomes" id="UP000194218">
    <property type="component" value="Chromosome"/>
</dbReference>
<dbReference type="RefSeq" id="WP_086160684.1">
    <property type="nucleotide sequence ID" value="NZ_CP021121.1"/>
</dbReference>
<feature type="region of interest" description="Disordered" evidence="1">
    <location>
        <begin position="1"/>
        <end position="22"/>
    </location>
</feature>
<organism evidence="3 4">
    <name type="scientific">Streptomyces marincola</name>
    <dbReference type="NCBI Taxonomy" id="2878388"/>
    <lineage>
        <taxon>Bacteria</taxon>
        <taxon>Bacillati</taxon>
        <taxon>Actinomycetota</taxon>
        <taxon>Actinomycetes</taxon>
        <taxon>Kitasatosporales</taxon>
        <taxon>Streptomycetaceae</taxon>
        <taxon>Streptomyces</taxon>
    </lineage>
</organism>
<feature type="domain" description="HTH arsR-type" evidence="2">
    <location>
        <begin position="30"/>
        <end position="109"/>
    </location>
</feature>
<accession>A0A1W7D1G2</accession>
<dbReference type="Gene3D" id="1.10.10.10">
    <property type="entry name" value="Winged helix-like DNA-binding domain superfamily/Winged helix DNA-binding domain"/>
    <property type="match status" value="1"/>
</dbReference>
<protein>
    <submittedName>
        <fullName evidence="3">Transcriptional regulator</fullName>
    </submittedName>
</protein>
<evidence type="ECO:0000256" key="1">
    <source>
        <dbReference type="SAM" id="MobiDB-lite"/>
    </source>
</evidence>
<dbReference type="InterPro" id="IPR011991">
    <property type="entry name" value="ArsR-like_HTH"/>
</dbReference>
<dbReference type="InterPro" id="IPR036390">
    <property type="entry name" value="WH_DNA-bd_sf"/>
</dbReference>
<proteinExistence type="predicted"/>
<dbReference type="AlphaFoldDB" id="A0A1W7D1G2"/>
<dbReference type="Pfam" id="PF12840">
    <property type="entry name" value="HTH_20"/>
    <property type="match status" value="1"/>
</dbReference>
<name>A0A1W7D1G2_9ACTN</name>
<keyword evidence="4" id="KW-1185">Reference proteome</keyword>
<dbReference type="SUPFAM" id="SSF46785">
    <property type="entry name" value="Winged helix' DNA-binding domain"/>
    <property type="match status" value="1"/>
</dbReference>
<sequence>MTRDGEHDARQPAGEDHESGLTQVHLTDPQALRAYAHPTRMRLVGLLRLHGPLTATRAAELTGQSVASCSYHLRMLAKYGLVEEDPGGSGRQKPWRATARSTSWPEYSEDPAVTEASGALTAMAAENWFERTMRAIESRGALPREWQEAEEFSDTAVYLTPAELKELRDRIRDLIAAYVDRDDPALRPEGAKLVEFVRVAYVHPQDRHSDEEMP</sequence>
<evidence type="ECO:0000259" key="2">
    <source>
        <dbReference type="SMART" id="SM00418"/>
    </source>
</evidence>
<dbReference type="InterPro" id="IPR036388">
    <property type="entry name" value="WH-like_DNA-bd_sf"/>
</dbReference>
<reference evidence="3 4" key="1">
    <citation type="submission" date="2017-05" db="EMBL/GenBank/DDBJ databases">
        <title>Complete genome sequence of Streptomyces sp. SCSIO 03032 revealed the diverse biosynthetic pathways for its bioactive secondary metabolites.</title>
        <authorList>
            <person name="Ma L."/>
            <person name="Zhu Y."/>
            <person name="Zhang W."/>
            <person name="Zhang G."/>
            <person name="Tian X."/>
            <person name="Zhang S."/>
            <person name="Zhang C."/>
        </authorList>
    </citation>
    <scope>NUCLEOTIDE SEQUENCE [LARGE SCALE GENOMIC DNA]</scope>
    <source>
        <strain evidence="3 4">SCSIO 03032</strain>
    </source>
</reference>
<evidence type="ECO:0000313" key="4">
    <source>
        <dbReference type="Proteomes" id="UP000194218"/>
    </source>
</evidence>
<gene>
    <name evidence="3" type="ORF">CAG99_20140</name>
</gene>
<dbReference type="KEGG" id="smao:CAG99_20140"/>
<evidence type="ECO:0000313" key="3">
    <source>
        <dbReference type="EMBL" id="ARQ70845.1"/>
    </source>
</evidence>
<dbReference type="OrthoDB" id="7945987at2"/>
<dbReference type="EMBL" id="CP021121">
    <property type="protein sequence ID" value="ARQ70845.1"/>
    <property type="molecule type" value="Genomic_DNA"/>
</dbReference>
<dbReference type="GO" id="GO:0003700">
    <property type="term" value="F:DNA-binding transcription factor activity"/>
    <property type="evidence" value="ECO:0007669"/>
    <property type="project" value="InterPro"/>
</dbReference>
<feature type="region of interest" description="Disordered" evidence="1">
    <location>
        <begin position="84"/>
        <end position="112"/>
    </location>
</feature>
<dbReference type="InterPro" id="IPR001845">
    <property type="entry name" value="HTH_ArsR_DNA-bd_dom"/>
</dbReference>
<dbReference type="SMART" id="SM00418">
    <property type="entry name" value="HTH_ARSR"/>
    <property type="match status" value="1"/>
</dbReference>
<feature type="compositionally biased region" description="Basic and acidic residues" evidence="1">
    <location>
        <begin position="1"/>
        <end position="19"/>
    </location>
</feature>
<dbReference type="CDD" id="cd00090">
    <property type="entry name" value="HTH_ARSR"/>
    <property type="match status" value="1"/>
</dbReference>